<dbReference type="HOGENOM" id="CLU_1815695_0_0_1"/>
<dbReference type="KEGG" id="cci:CC1G_06489"/>
<dbReference type="EMBL" id="AACS02000012">
    <property type="protein sequence ID" value="EAU86728.2"/>
    <property type="molecule type" value="Genomic_DNA"/>
</dbReference>
<dbReference type="Proteomes" id="UP000001861">
    <property type="component" value="Unassembled WGS sequence"/>
</dbReference>
<sequence>MIGLCLPAICLRGTIERRSATNCYLEVLGNYGTELQVFGAVFPLWALSVIFGASGATFKGSTLSRARGEEIDGLANLWRGSDSKRENARLPVWIEVVTAFPKRLIAGQLGAMLSPRAGSGIIKPYNVVRASSNADAGYWLAP</sequence>
<dbReference type="GeneID" id="6011612"/>
<proteinExistence type="predicted"/>
<comment type="caution">
    <text evidence="1">The sequence shown here is derived from an EMBL/GenBank/DDBJ whole genome shotgun (WGS) entry which is preliminary data.</text>
</comment>
<evidence type="ECO:0000313" key="1">
    <source>
        <dbReference type="EMBL" id="EAU86728.2"/>
    </source>
</evidence>
<accession>A8NNA8</accession>
<dbReference type="InParanoid" id="A8NNA8"/>
<reference evidence="1 2" key="1">
    <citation type="journal article" date="2010" name="Proc. Natl. Acad. Sci. U.S.A.">
        <title>Insights into evolution of multicellular fungi from the assembled chromosomes of the mushroom Coprinopsis cinerea (Coprinus cinereus).</title>
        <authorList>
            <person name="Stajich J.E."/>
            <person name="Wilke S.K."/>
            <person name="Ahren D."/>
            <person name="Au C.H."/>
            <person name="Birren B.W."/>
            <person name="Borodovsky M."/>
            <person name="Burns C."/>
            <person name="Canback B."/>
            <person name="Casselton L.A."/>
            <person name="Cheng C.K."/>
            <person name="Deng J."/>
            <person name="Dietrich F.S."/>
            <person name="Fargo D.C."/>
            <person name="Farman M.L."/>
            <person name="Gathman A.C."/>
            <person name="Goldberg J."/>
            <person name="Guigo R."/>
            <person name="Hoegger P.J."/>
            <person name="Hooker J.B."/>
            <person name="Huggins A."/>
            <person name="James T.Y."/>
            <person name="Kamada T."/>
            <person name="Kilaru S."/>
            <person name="Kodira C."/>
            <person name="Kues U."/>
            <person name="Kupfer D."/>
            <person name="Kwan H.S."/>
            <person name="Lomsadze A."/>
            <person name="Li W."/>
            <person name="Lilly W.W."/>
            <person name="Ma L.J."/>
            <person name="Mackey A.J."/>
            <person name="Manning G."/>
            <person name="Martin F."/>
            <person name="Muraguchi H."/>
            <person name="Natvig D.O."/>
            <person name="Palmerini H."/>
            <person name="Ramesh M.A."/>
            <person name="Rehmeyer C.J."/>
            <person name="Roe B.A."/>
            <person name="Shenoy N."/>
            <person name="Stanke M."/>
            <person name="Ter-Hovhannisyan V."/>
            <person name="Tunlid A."/>
            <person name="Velagapudi R."/>
            <person name="Vision T.J."/>
            <person name="Zeng Q."/>
            <person name="Zolan M.E."/>
            <person name="Pukkila P.J."/>
        </authorList>
    </citation>
    <scope>NUCLEOTIDE SEQUENCE [LARGE SCALE GENOMIC DNA]</scope>
    <source>
        <strain evidence="2">Okayama-7 / 130 / ATCC MYA-4618 / FGSC 9003</strain>
    </source>
</reference>
<organism evidence="1 2">
    <name type="scientific">Coprinopsis cinerea (strain Okayama-7 / 130 / ATCC MYA-4618 / FGSC 9003)</name>
    <name type="common">Inky cap fungus</name>
    <name type="synonym">Hormographiella aspergillata</name>
    <dbReference type="NCBI Taxonomy" id="240176"/>
    <lineage>
        <taxon>Eukaryota</taxon>
        <taxon>Fungi</taxon>
        <taxon>Dikarya</taxon>
        <taxon>Basidiomycota</taxon>
        <taxon>Agaricomycotina</taxon>
        <taxon>Agaricomycetes</taxon>
        <taxon>Agaricomycetidae</taxon>
        <taxon>Agaricales</taxon>
        <taxon>Agaricineae</taxon>
        <taxon>Psathyrellaceae</taxon>
        <taxon>Coprinopsis</taxon>
    </lineage>
</organism>
<protein>
    <submittedName>
        <fullName evidence="1">Uncharacterized protein</fullName>
    </submittedName>
</protein>
<gene>
    <name evidence="1" type="ORF">CC1G_06489</name>
</gene>
<dbReference type="VEuPathDB" id="FungiDB:CC1G_06489"/>
<keyword evidence="2" id="KW-1185">Reference proteome</keyword>
<name>A8NNA8_COPC7</name>
<dbReference type="AlphaFoldDB" id="A8NNA8"/>
<dbReference type="RefSeq" id="XP_001835086.2">
    <property type="nucleotide sequence ID" value="XM_001835034.2"/>
</dbReference>
<evidence type="ECO:0000313" key="2">
    <source>
        <dbReference type="Proteomes" id="UP000001861"/>
    </source>
</evidence>